<dbReference type="OrthoDB" id="6339427at2759"/>
<comment type="caution">
    <text evidence="11">The sequence shown here is derived from an EMBL/GenBank/DDBJ whole genome shotgun (WGS) entry which is preliminary data.</text>
</comment>
<evidence type="ECO:0000256" key="3">
    <source>
        <dbReference type="ARBA" id="ARBA00022448"/>
    </source>
</evidence>
<dbReference type="PRINTS" id="PR00171">
    <property type="entry name" value="SUGRTRNSPORT"/>
</dbReference>
<evidence type="ECO:0000313" key="11">
    <source>
        <dbReference type="EMBL" id="KKY27063.1"/>
    </source>
</evidence>
<keyword evidence="5 9" id="KW-1133">Transmembrane helix</keyword>
<dbReference type="FunFam" id="1.20.1250.20:FF:000134">
    <property type="entry name" value="MFS sugar transporter protein"/>
    <property type="match status" value="1"/>
</dbReference>
<dbReference type="InterPro" id="IPR020846">
    <property type="entry name" value="MFS_dom"/>
</dbReference>
<feature type="transmembrane region" description="Helical" evidence="9">
    <location>
        <begin position="12"/>
        <end position="30"/>
    </location>
</feature>
<accession>A0A0G2GUX7</accession>
<evidence type="ECO:0000256" key="5">
    <source>
        <dbReference type="ARBA" id="ARBA00022989"/>
    </source>
</evidence>
<evidence type="ECO:0000256" key="2">
    <source>
        <dbReference type="ARBA" id="ARBA00010992"/>
    </source>
</evidence>
<comment type="subcellular location">
    <subcellularLocation>
        <location evidence="1">Membrane</location>
        <topology evidence="1">Multi-pass membrane protein</topology>
    </subcellularLocation>
</comment>
<dbReference type="AlphaFoldDB" id="A0A0G2GUX7"/>
<feature type="transmembrane region" description="Helical" evidence="9">
    <location>
        <begin position="177"/>
        <end position="198"/>
    </location>
</feature>
<reference evidence="11 12" key="2">
    <citation type="submission" date="2015-05" db="EMBL/GenBank/DDBJ databases">
        <authorList>
            <person name="Morales-Cruz A."/>
            <person name="Amrine K.C."/>
            <person name="Cantu D."/>
        </authorList>
    </citation>
    <scope>NUCLEOTIDE SEQUENCE [LARGE SCALE GENOMIC DNA]</scope>
    <source>
        <strain evidence="11">UCRPC4</strain>
    </source>
</reference>
<evidence type="ECO:0000256" key="1">
    <source>
        <dbReference type="ARBA" id="ARBA00004141"/>
    </source>
</evidence>
<feature type="transmembrane region" description="Helical" evidence="9">
    <location>
        <begin position="112"/>
        <end position="133"/>
    </location>
</feature>
<evidence type="ECO:0000313" key="12">
    <source>
        <dbReference type="Proteomes" id="UP000053317"/>
    </source>
</evidence>
<dbReference type="PANTHER" id="PTHR48022:SF26">
    <property type="entry name" value="MAJOR FACILITATOR SUPERFAMILY (MFS) PROFILE DOMAIN-CONTAINING PROTEIN-RELATED"/>
    <property type="match status" value="1"/>
</dbReference>
<feature type="transmembrane region" description="Helical" evidence="9">
    <location>
        <begin position="369"/>
        <end position="386"/>
    </location>
</feature>
<feature type="domain" description="Major facilitator superfamily (MFS) profile" evidence="10">
    <location>
        <begin position="17"/>
        <end position="463"/>
    </location>
</feature>
<evidence type="ECO:0000256" key="9">
    <source>
        <dbReference type="SAM" id="Phobius"/>
    </source>
</evidence>
<dbReference type="InterPro" id="IPR005829">
    <property type="entry name" value="Sugar_transporter_CS"/>
</dbReference>
<dbReference type="Gene3D" id="1.20.1250.20">
    <property type="entry name" value="MFS general substrate transporter like domains"/>
    <property type="match status" value="1"/>
</dbReference>
<evidence type="ECO:0000256" key="6">
    <source>
        <dbReference type="ARBA" id="ARBA00023136"/>
    </source>
</evidence>
<feature type="region of interest" description="Disordered" evidence="8">
    <location>
        <begin position="509"/>
        <end position="534"/>
    </location>
</feature>
<dbReference type="EMBL" id="LCWF01000030">
    <property type="protein sequence ID" value="KKY27063.1"/>
    <property type="molecule type" value="Genomic_DNA"/>
</dbReference>
<keyword evidence="12" id="KW-1185">Reference proteome</keyword>
<proteinExistence type="inferred from homology"/>
<dbReference type="GO" id="GO:0016020">
    <property type="term" value="C:membrane"/>
    <property type="evidence" value="ECO:0007669"/>
    <property type="project" value="UniProtKB-SubCell"/>
</dbReference>
<dbReference type="NCBIfam" id="TIGR00879">
    <property type="entry name" value="SP"/>
    <property type="match status" value="1"/>
</dbReference>
<dbReference type="Proteomes" id="UP000053317">
    <property type="component" value="Unassembled WGS sequence"/>
</dbReference>
<reference evidence="11 12" key="1">
    <citation type="submission" date="2015-05" db="EMBL/GenBank/DDBJ databases">
        <title>Distinctive expansion of gene families associated with plant cell wall degradation and secondary metabolism in the genomes of grapevine trunk pathogens.</title>
        <authorList>
            <person name="Lawrence D.P."/>
            <person name="Travadon R."/>
            <person name="Rolshausen P.E."/>
            <person name="Baumgartner K."/>
        </authorList>
    </citation>
    <scope>NUCLEOTIDE SEQUENCE [LARGE SCALE GENOMIC DNA]</scope>
    <source>
        <strain evidence="11">UCRPC4</strain>
    </source>
</reference>
<feature type="transmembrane region" description="Helical" evidence="9">
    <location>
        <begin position="339"/>
        <end position="357"/>
    </location>
</feature>
<gene>
    <name evidence="11" type="ORF">UCRPC4_g01288</name>
</gene>
<feature type="transmembrane region" description="Helical" evidence="9">
    <location>
        <begin position="438"/>
        <end position="459"/>
    </location>
</feature>
<dbReference type="GO" id="GO:0005351">
    <property type="term" value="F:carbohydrate:proton symporter activity"/>
    <property type="evidence" value="ECO:0007669"/>
    <property type="project" value="TreeGrafter"/>
</dbReference>
<keyword evidence="3 7" id="KW-0813">Transport</keyword>
<evidence type="ECO:0000259" key="10">
    <source>
        <dbReference type="PROSITE" id="PS50850"/>
    </source>
</evidence>
<keyword evidence="6 9" id="KW-0472">Membrane</keyword>
<organism evidence="11 12">
    <name type="scientific">Phaeomoniella chlamydospora</name>
    <name type="common">Phaeoacremonium chlamydosporum</name>
    <dbReference type="NCBI Taxonomy" id="158046"/>
    <lineage>
        <taxon>Eukaryota</taxon>
        <taxon>Fungi</taxon>
        <taxon>Dikarya</taxon>
        <taxon>Ascomycota</taxon>
        <taxon>Pezizomycotina</taxon>
        <taxon>Eurotiomycetes</taxon>
        <taxon>Chaetothyriomycetidae</taxon>
        <taxon>Phaeomoniellales</taxon>
        <taxon>Phaeomoniellaceae</taxon>
        <taxon>Phaeomoniella</taxon>
    </lineage>
</organism>
<name>A0A0G2GUX7_PHACM</name>
<dbReference type="Pfam" id="PF00083">
    <property type="entry name" value="Sugar_tr"/>
    <property type="match status" value="1"/>
</dbReference>
<comment type="similarity">
    <text evidence="2 7">Belongs to the major facilitator superfamily. Sugar transporter (TC 2.A.1.1) family.</text>
</comment>
<feature type="transmembrane region" description="Helical" evidence="9">
    <location>
        <begin position="56"/>
        <end position="76"/>
    </location>
</feature>
<dbReference type="PROSITE" id="PS00217">
    <property type="entry name" value="SUGAR_TRANSPORT_2"/>
    <property type="match status" value="1"/>
</dbReference>
<evidence type="ECO:0000256" key="4">
    <source>
        <dbReference type="ARBA" id="ARBA00022692"/>
    </source>
</evidence>
<dbReference type="PROSITE" id="PS50850">
    <property type="entry name" value="MFS"/>
    <property type="match status" value="1"/>
</dbReference>
<dbReference type="SUPFAM" id="SSF103473">
    <property type="entry name" value="MFS general substrate transporter"/>
    <property type="match status" value="1"/>
</dbReference>
<feature type="transmembrane region" description="Helical" evidence="9">
    <location>
        <begin position="88"/>
        <end position="106"/>
    </location>
</feature>
<feature type="transmembrane region" description="Helical" evidence="9">
    <location>
        <begin position="311"/>
        <end position="333"/>
    </location>
</feature>
<dbReference type="InterPro" id="IPR050360">
    <property type="entry name" value="MFS_Sugar_Transporters"/>
</dbReference>
<dbReference type="PANTHER" id="PTHR48022">
    <property type="entry name" value="PLASTIDIC GLUCOSE TRANSPORTER 4"/>
    <property type="match status" value="1"/>
</dbReference>
<feature type="transmembrane region" description="Helical" evidence="9">
    <location>
        <begin position="145"/>
        <end position="165"/>
    </location>
</feature>
<keyword evidence="4 9" id="KW-0812">Transmembrane</keyword>
<evidence type="ECO:0000256" key="8">
    <source>
        <dbReference type="SAM" id="MobiDB-lite"/>
    </source>
</evidence>
<dbReference type="InterPro" id="IPR003663">
    <property type="entry name" value="Sugar/inositol_transpt"/>
</dbReference>
<evidence type="ECO:0000256" key="7">
    <source>
        <dbReference type="RuleBase" id="RU003346"/>
    </source>
</evidence>
<dbReference type="InterPro" id="IPR036259">
    <property type="entry name" value="MFS_trans_sf"/>
</dbReference>
<sequence>MGRIATGISGNQLVALVTVANAASMAWFGYDQGVFSGVLISKDFVQHFPETNNANISGITTSCFSLGAFVGAVFAFTFGDTMGRKRTILLGTSCNIVGAVLQIAAYQFPMLIVGRIINGFGMGITSSTCPVYQAECTKPSIRGKLVVVGSMSNTAAFCLANWMNYGLYFNGSGAMQWRFPLGFQLIFPIAVLMVLPFIPDSPRWLILKERGDEAVVVISRLLGKNLAVDDPAVVSEFLSIQTTLRDERYDAARTTTKDVLTFKDKAQNLRRVLLSCGTQLMQQFSGVNALGYYLPTLLEESVGFDEQMARLLSACNGTSYLFAAMCCLLLIDLVGRRKLMLYGALTCGSWYLIAALCLRQAEVEPEKKYQFGAATTAMFFLYYFSYGTSFAKVPWVYNSEINSFGWRARGAAAATGTNWISSFCVAQFTKPGVLHLHWRFYLIFSIICYSYFPIVFAIYPETSQRTLEDMDYIFESNPGPFVFRKREITQRRRPQAFINAELRRIEAGKNSQDTEQNFNQAKDTTTTLHVETSV</sequence>
<dbReference type="InterPro" id="IPR005828">
    <property type="entry name" value="MFS_sugar_transport-like"/>
</dbReference>
<protein>
    <submittedName>
        <fullName evidence="11">Putative glycerol proton symporter of the plasma subject to glucose-induced inactivation</fullName>
    </submittedName>
</protein>